<organism evidence="2 3">
    <name type="scientific">Apiospora kogelbergensis</name>
    <dbReference type="NCBI Taxonomy" id="1337665"/>
    <lineage>
        <taxon>Eukaryota</taxon>
        <taxon>Fungi</taxon>
        <taxon>Dikarya</taxon>
        <taxon>Ascomycota</taxon>
        <taxon>Pezizomycotina</taxon>
        <taxon>Sordariomycetes</taxon>
        <taxon>Xylariomycetidae</taxon>
        <taxon>Amphisphaeriales</taxon>
        <taxon>Apiosporaceae</taxon>
        <taxon>Apiospora</taxon>
    </lineage>
</organism>
<dbReference type="EMBL" id="JAQQWP010000008">
    <property type="protein sequence ID" value="KAK8106371.1"/>
    <property type="molecule type" value="Genomic_DNA"/>
</dbReference>
<evidence type="ECO:0000313" key="3">
    <source>
        <dbReference type="Proteomes" id="UP001392437"/>
    </source>
</evidence>
<reference evidence="2 3" key="1">
    <citation type="submission" date="2023-01" db="EMBL/GenBank/DDBJ databases">
        <title>Analysis of 21 Apiospora genomes using comparative genomics revels a genus with tremendous synthesis potential of carbohydrate active enzymes and secondary metabolites.</title>
        <authorList>
            <person name="Sorensen T."/>
        </authorList>
    </citation>
    <scope>NUCLEOTIDE SEQUENCE [LARGE SCALE GENOMIC DNA]</scope>
    <source>
        <strain evidence="2 3">CBS 117206</strain>
    </source>
</reference>
<dbReference type="PANTHER" id="PTHR37845">
    <property type="entry name" value="SEQUENCE ORPHAN"/>
    <property type="match status" value="1"/>
</dbReference>
<feature type="region of interest" description="Disordered" evidence="1">
    <location>
        <begin position="1"/>
        <end position="20"/>
    </location>
</feature>
<comment type="caution">
    <text evidence="2">The sequence shown here is derived from an EMBL/GenBank/DDBJ whole genome shotgun (WGS) entry which is preliminary data.</text>
</comment>
<dbReference type="GO" id="GO:0005739">
    <property type="term" value="C:mitochondrion"/>
    <property type="evidence" value="ECO:0007669"/>
    <property type="project" value="TreeGrafter"/>
</dbReference>
<name>A0AAW0QU07_9PEZI</name>
<proteinExistence type="predicted"/>
<gene>
    <name evidence="2" type="ORF">PG999_009730</name>
</gene>
<evidence type="ECO:0000313" key="2">
    <source>
        <dbReference type="EMBL" id="KAK8106371.1"/>
    </source>
</evidence>
<protein>
    <recommendedName>
        <fullName evidence="4">Sequence orphan</fullName>
    </recommendedName>
</protein>
<dbReference type="PANTHER" id="PTHR37845:SF1">
    <property type="entry name" value="SEQUENCE ORPHAN"/>
    <property type="match status" value="1"/>
</dbReference>
<dbReference type="AlphaFoldDB" id="A0AAW0QU07"/>
<evidence type="ECO:0000256" key="1">
    <source>
        <dbReference type="SAM" id="MobiDB-lite"/>
    </source>
</evidence>
<sequence length="295" mass="31700">MSDRTPTPAPQLKLADAVRPPIPMPGKSTVDLPAKALKPKSGWNTKNLGLRLGADLVSAATAASLVAPVISIVDRSITENASGRTTLGQSLKTSFKNLLLRPHTVIFSKPVAFIIMVYGGTYLTANTLDTVTSTVQNKPATLVTSGTTKFAMSSGANAGLSVVKDQMPVPLPSYGLFLLRDCMTIFASFNIPPLLGPVLTQKMSEEWQKKVSGQTIAQFAAPAMVQFISTPIHLLGLDLYNRPASEGVTRQQRWEAIKKNWNVSSWARVCRIVPAFGFGGTVNYKVRSSLMGKLA</sequence>
<keyword evidence="3" id="KW-1185">Reference proteome</keyword>
<dbReference type="InterPro" id="IPR038781">
    <property type="entry name" value="C365.16-ike"/>
</dbReference>
<dbReference type="Proteomes" id="UP001392437">
    <property type="component" value="Unassembled WGS sequence"/>
</dbReference>
<evidence type="ECO:0008006" key="4">
    <source>
        <dbReference type="Google" id="ProtNLM"/>
    </source>
</evidence>
<accession>A0AAW0QU07</accession>